<evidence type="ECO:0000256" key="1">
    <source>
        <dbReference type="ARBA" id="ARBA00008761"/>
    </source>
</evidence>
<sequence length="156" mass="17950">MVETKDNPTKSRPIKEKTTIGIDTGIKTFLTCSDGQEFENNRYLKSNLGRLKVLQRRASKKVKGGSNRRKANLKVALLHEKITNQRLDYIHKITHKLTNENQIRTICIEDLNIKGMVKNHCLAQALNDVSIGKFYEILGYKCEWYGVNLIKIGRFD</sequence>
<dbReference type="GO" id="GO:0006310">
    <property type="term" value="P:DNA recombination"/>
    <property type="evidence" value="ECO:0007669"/>
    <property type="project" value="UniProtKB-KW"/>
</dbReference>
<accession>X1C6E3</accession>
<gene>
    <name evidence="6" type="ORF">S01H4_35597</name>
</gene>
<evidence type="ECO:0000256" key="2">
    <source>
        <dbReference type="ARBA" id="ARBA00022578"/>
    </source>
</evidence>
<dbReference type="AlphaFoldDB" id="X1C6E3"/>
<dbReference type="NCBIfam" id="NF040570">
    <property type="entry name" value="guided_TnpB"/>
    <property type="match status" value="1"/>
</dbReference>
<feature type="domain" description="Probable transposase IS891/IS1136/IS1341" evidence="5">
    <location>
        <begin position="8"/>
        <end position="119"/>
    </location>
</feature>
<comment type="caution">
    <text evidence="6">The sequence shown here is derived from an EMBL/GenBank/DDBJ whole genome shotgun (WGS) entry which is preliminary data.</text>
</comment>
<comment type="similarity">
    <text evidence="1">In the C-terminal section; belongs to the transposase 35 family.</text>
</comment>
<feature type="non-terminal residue" evidence="6">
    <location>
        <position position="156"/>
    </location>
</feature>
<organism evidence="6">
    <name type="scientific">marine sediment metagenome</name>
    <dbReference type="NCBI Taxonomy" id="412755"/>
    <lineage>
        <taxon>unclassified sequences</taxon>
        <taxon>metagenomes</taxon>
        <taxon>ecological metagenomes</taxon>
    </lineage>
</organism>
<reference evidence="6" key="1">
    <citation type="journal article" date="2014" name="Front. Microbiol.">
        <title>High frequency of phylogenetically diverse reductive dehalogenase-homologous genes in deep subseafloor sedimentary metagenomes.</title>
        <authorList>
            <person name="Kawai M."/>
            <person name="Futagami T."/>
            <person name="Toyoda A."/>
            <person name="Takaki Y."/>
            <person name="Nishi S."/>
            <person name="Hori S."/>
            <person name="Arai W."/>
            <person name="Tsubouchi T."/>
            <person name="Morono Y."/>
            <person name="Uchiyama I."/>
            <person name="Ito T."/>
            <person name="Fujiyama A."/>
            <person name="Inagaki F."/>
            <person name="Takami H."/>
        </authorList>
    </citation>
    <scope>NUCLEOTIDE SEQUENCE</scope>
    <source>
        <strain evidence="6">Expedition CK06-06</strain>
    </source>
</reference>
<name>X1C6E3_9ZZZZ</name>
<dbReference type="GO" id="GO:0032196">
    <property type="term" value="P:transposition"/>
    <property type="evidence" value="ECO:0007669"/>
    <property type="project" value="UniProtKB-KW"/>
</dbReference>
<keyword evidence="4" id="KW-0233">DNA recombination</keyword>
<dbReference type="EMBL" id="BART01018946">
    <property type="protein sequence ID" value="GAG79956.1"/>
    <property type="molecule type" value="Genomic_DNA"/>
</dbReference>
<dbReference type="InterPro" id="IPR010095">
    <property type="entry name" value="Cas12f1-like_TNB"/>
</dbReference>
<dbReference type="InterPro" id="IPR001959">
    <property type="entry name" value="Transposase"/>
</dbReference>
<evidence type="ECO:0000259" key="5">
    <source>
        <dbReference type="Pfam" id="PF01385"/>
    </source>
</evidence>
<evidence type="ECO:0000256" key="3">
    <source>
        <dbReference type="ARBA" id="ARBA00023125"/>
    </source>
</evidence>
<proteinExistence type="inferred from homology"/>
<evidence type="ECO:0000256" key="4">
    <source>
        <dbReference type="ARBA" id="ARBA00023172"/>
    </source>
</evidence>
<dbReference type="NCBIfam" id="TIGR01766">
    <property type="entry name" value="IS200/IS605 family accessory protein TnpB-like domain"/>
    <property type="match status" value="1"/>
</dbReference>
<protein>
    <recommendedName>
        <fullName evidence="5">Probable transposase IS891/IS1136/IS1341 domain-containing protein</fullName>
    </recommendedName>
</protein>
<dbReference type="Pfam" id="PF01385">
    <property type="entry name" value="OrfB_IS605"/>
    <property type="match status" value="1"/>
</dbReference>
<keyword evidence="2" id="KW-0815">Transposition</keyword>
<keyword evidence="3" id="KW-0238">DNA-binding</keyword>
<evidence type="ECO:0000313" key="6">
    <source>
        <dbReference type="EMBL" id="GAG79956.1"/>
    </source>
</evidence>
<dbReference type="GO" id="GO:0003677">
    <property type="term" value="F:DNA binding"/>
    <property type="evidence" value="ECO:0007669"/>
    <property type="project" value="UniProtKB-KW"/>
</dbReference>